<feature type="domain" description="Alpha/beta hydrolase fold-3" evidence="2">
    <location>
        <begin position="78"/>
        <end position="284"/>
    </location>
</feature>
<evidence type="ECO:0000256" key="1">
    <source>
        <dbReference type="ARBA" id="ARBA00022801"/>
    </source>
</evidence>
<dbReference type="GeneID" id="93711967"/>
<dbReference type="EMBL" id="FOXX01000008">
    <property type="protein sequence ID" value="SFQ76884.1"/>
    <property type="molecule type" value="Genomic_DNA"/>
</dbReference>
<keyword evidence="4" id="KW-1185">Reference proteome</keyword>
<protein>
    <submittedName>
        <fullName evidence="3">Acetyl esterase</fullName>
    </submittedName>
</protein>
<accession>A0A1I6B7J6</accession>
<evidence type="ECO:0000313" key="4">
    <source>
        <dbReference type="Proteomes" id="UP000182762"/>
    </source>
</evidence>
<dbReference type="Pfam" id="PF07859">
    <property type="entry name" value="Abhydrolase_3"/>
    <property type="match status" value="1"/>
</dbReference>
<evidence type="ECO:0000259" key="2">
    <source>
        <dbReference type="Pfam" id="PF07859"/>
    </source>
</evidence>
<dbReference type="PANTHER" id="PTHR48081">
    <property type="entry name" value="AB HYDROLASE SUPERFAMILY PROTEIN C4A8.06C"/>
    <property type="match status" value="1"/>
</dbReference>
<name>A0A1I6B7J6_9BACI</name>
<dbReference type="InterPro" id="IPR050300">
    <property type="entry name" value="GDXG_lipolytic_enzyme"/>
</dbReference>
<reference evidence="3 4" key="1">
    <citation type="submission" date="2016-10" db="EMBL/GenBank/DDBJ databases">
        <authorList>
            <person name="Varghese N."/>
            <person name="Submissions S."/>
        </authorList>
    </citation>
    <scope>NUCLEOTIDE SEQUENCE [LARGE SCALE GENOMIC DNA]</scope>
    <source>
        <strain evidence="3 4">DSM 13796</strain>
    </source>
</reference>
<organism evidence="3 4">
    <name type="scientific">Priestia endophytica DSM 13796</name>
    <dbReference type="NCBI Taxonomy" id="1121089"/>
    <lineage>
        <taxon>Bacteria</taxon>
        <taxon>Bacillati</taxon>
        <taxon>Bacillota</taxon>
        <taxon>Bacilli</taxon>
        <taxon>Bacillales</taxon>
        <taxon>Bacillaceae</taxon>
        <taxon>Priestia</taxon>
    </lineage>
</organism>
<sequence>MSLNPKIKMMLDQMNSIPKLDLKTITPKEYRALQEQMRQAPTTVERVGAVEDKKLQLKDRDIRVRVYKPEGNGKFPALVYYHGGGWVLGNIDSHDGVCRAIVNMAQCTVISVDYRLAPEHKFPAGVHDAYDAVVYISDHAEEFDIDANRIAVGGDSAGGNLAAVTSIIAKEKGGPSIIHQFLLYPSTGRDYELPSMKENSEGYFLTQELMEWFGEHYVNKQEDWKHPYASPVLAEDLSNLPPATILTAQYDPLRDSGALYAEKLRENEVPVFYKNYHDLIHGFANFIEFVPEAREALKEGAESLKEAF</sequence>
<dbReference type="RefSeq" id="WP_061805518.1">
    <property type="nucleotide sequence ID" value="NZ_FOXX01000008.1"/>
</dbReference>
<proteinExistence type="predicted"/>
<comment type="caution">
    <text evidence="3">The sequence shown here is derived from an EMBL/GenBank/DDBJ whole genome shotgun (WGS) entry which is preliminary data.</text>
</comment>
<dbReference type="Proteomes" id="UP000182762">
    <property type="component" value="Unassembled WGS sequence"/>
</dbReference>
<evidence type="ECO:0000313" key="3">
    <source>
        <dbReference type="EMBL" id="SFQ76884.1"/>
    </source>
</evidence>
<dbReference type="InterPro" id="IPR029058">
    <property type="entry name" value="AB_hydrolase_fold"/>
</dbReference>
<dbReference type="PANTHER" id="PTHR48081:SF8">
    <property type="entry name" value="ALPHA_BETA HYDROLASE FOLD-3 DOMAIN-CONTAINING PROTEIN-RELATED"/>
    <property type="match status" value="1"/>
</dbReference>
<gene>
    <name evidence="3" type="ORF">SAMN02745910_03360</name>
</gene>
<dbReference type="Gene3D" id="3.40.50.1820">
    <property type="entry name" value="alpha/beta hydrolase"/>
    <property type="match status" value="1"/>
</dbReference>
<dbReference type="InterPro" id="IPR013094">
    <property type="entry name" value="AB_hydrolase_3"/>
</dbReference>
<dbReference type="SUPFAM" id="SSF53474">
    <property type="entry name" value="alpha/beta-Hydrolases"/>
    <property type="match status" value="1"/>
</dbReference>
<keyword evidence="1" id="KW-0378">Hydrolase</keyword>